<evidence type="ECO:0000313" key="1">
    <source>
        <dbReference type="EMBL" id="AGS81921.1"/>
    </source>
</evidence>
<proteinExistence type="predicted"/>
<reference evidence="1 2" key="1">
    <citation type="journal article" date="2014" name="Genome Announc.">
        <title>Complete Genome Sequence of the Novel Giant Pseudomonas Phage PaBG.</title>
        <authorList>
            <person name="Sykilinda N.N."/>
            <person name="Bondar A.A."/>
            <person name="Gorshkova A.S."/>
            <person name="Kurochkina L.P."/>
            <person name="Kulikov E.E."/>
            <person name="Shneider M.M."/>
            <person name="Kadykov V.A."/>
            <person name="Solovjeva N.V."/>
            <person name="Kabilov M.R."/>
            <person name="Mesyanzhinov V.V."/>
            <person name="Vlassov V.V."/>
            <person name="Drukker V.V."/>
            <person name="Miroshnikov K.A."/>
        </authorList>
    </citation>
    <scope>NUCLEOTIDE SEQUENCE [LARGE SCALE GENOMIC DNA]</scope>
</reference>
<gene>
    <name evidence="1" type="ORF">PaBG_00037</name>
</gene>
<dbReference type="GeneID" id="16574723"/>
<dbReference type="KEGG" id="vg:16574723"/>
<dbReference type="EMBL" id="KF147891">
    <property type="protein sequence ID" value="AGS81921.1"/>
    <property type="molecule type" value="Genomic_DNA"/>
</dbReference>
<protein>
    <submittedName>
        <fullName evidence="1">Uncharacterized protein</fullName>
    </submittedName>
</protein>
<accession>S5WK73</accession>
<dbReference type="RefSeq" id="YP_008433368.1">
    <property type="nucleotide sequence ID" value="NC_022096.1"/>
</dbReference>
<sequence>MKDIRPITEIAATSINFRCPHCNTVMSMGSDGHRIGEPFQCFCERWVVIPHDVEIRVPQLRTTITPSRVVSLNSAVMFKLTQDGRRLFKTLARAEVQGTKLQPRQIVTDNDGRMEMPMWEFMNFFGPSLHHGMTEIIFEERSINIGK</sequence>
<name>S5WK73_9CAUD</name>
<organism evidence="1 2">
    <name type="scientific">Pseudomonas phage PaBG</name>
    <dbReference type="NCBI Taxonomy" id="1335230"/>
    <lineage>
        <taxon>Viruses</taxon>
        <taxon>Duplodnaviria</taxon>
        <taxon>Heunggongvirae</taxon>
        <taxon>Uroviricota</taxon>
        <taxon>Caudoviricetes</taxon>
        <taxon>Baikalvirus</taxon>
        <taxon>Baikalvirus PaBG</taxon>
    </lineage>
</organism>
<dbReference type="Proteomes" id="UP000015545">
    <property type="component" value="Segment"/>
</dbReference>
<evidence type="ECO:0000313" key="2">
    <source>
        <dbReference type="Proteomes" id="UP000015545"/>
    </source>
</evidence>
<keyword evidence="2" id="KW-1185">Reference proteome</keyword>